<keyword evidence="3" id="KW-1185">Reference proteome</keyword>
<feature type="region of interest" description="Disordered" evidence="1">
    <location>
        <begin position="74"/>
        <end position="131"/>
    </location>
</feature>
<evidence type="ECO:0000256" key="1">
    <source>
        <dbReference type="SAM" id="MobiDB-lite"/>
    </source>
</evidence>
<dbReference type="AlphaFoldDB" id="A0ABD0JUW5"/>
<organism evidence="2 3">
    <name type="scientific">Batillaria attramentaria</name>
    <dbReference type="NCBI Taxonomy" id="370345"/>
    <lineage>
        <taxon>Eukaryota</taxon>
        <taxon>Metazoa</taxon>
        <taxon>Spiralia</taxon>
        <taxon>Lophotrochozoa</taxon>
        <taxon>Mollusca</taxon>
        <taxon>Gastropoda</taxon>
        <taxon>Caenogastropoda</taxon>
        <taxon>Sorbeoconcha</taxon>
        <taxon>Cerithioidea</taxon>
        <taxon>Batillariidae</taxon>
        <taxon>Batillaria</taxon>
    </lineage>
</organism>
<comment type="caution">
    <text evidence="2">The sequence shown here is derived from an EMBL/GenBank/DDBJ whole genome shotgun (WGS) entry which is preliminary data.</text>
</comment>
<accession>A0ABD0JUW5</accession>
<name>A0ABD0JUW5_9CAEN</name>
<proteinExistence type="predicted"/>
<sequence length="152" mass="16496">MSIIPPGQAAQVPTPLCLSSPQDKQHKSLHHYVYHPPRTSSTRRKKKREVHVHTSQGSTYIHYLPSIVTGPAVLDNKPSSAEESSPAAAATLPSVSPANAHEPRTIQQIVGTQPHHKTARPSSTCGPPHSTSIIDVNRLMTSLKPLECLRDV</sequence>
<evidence type="ECO:0000313" key="3">
    <source>
        <dbReference type="Proteomes" id="UP001519460"/>
    </source>
</evidence>
<feature type="compositionally biased region" description="Polar residues" evidence="1">
    <location>
        <begin position="120"/>
        <end position="131"/>
    </location>
</feature>
<gene>
    <name evidence="2" type="ORF">BaRGS_00030238</name>
</gene>
<evidence type="ECO:0000313" key="2">
    <source>
        <dbReference type="EMBL" id="KAK7478479.1"/>
    </source>
</evidence>
<dbReference type="EMBL" id="JACVVK020000324">
    <property type="protein sequence ID" value="KAK7478479.1"/>
    <property type="molecule type" value="Genomic_DNA"/>
</dbReference>
<protein>
    <submittedName>
        <fullName evidence="2">Uncharacterized protein</fullName>
    </submittedName>
</protein>
<feature type="region of interest" description="Disordered" evidence="1">
    <location>
        <begin position="1"/>
        <end position="56"/>
    </location>
</feature>
<dbReference type="Proteomes" id="UP001519460">
    <property type="component" value="Unassembled WGS sequence"/>
</dbReference>
<feature type="compositionally biased region" description="Low complexity" evidence="1">
    <location>
        <begin position="78"/>
        <end position="98"/>
    </location>
</feature>
<feature type="compositionally biased region" description="Basic residues" evidence="1">
    <location>
        <begin position="41"/>
        <end position="50"/>
    </location>
</feature>
<reference evidence="2 3" key="1">
    <citation type="journal article" date="2023" name="Sci. Data">
        <title>Genome assembly of the Korean intertidal mud-creeper Batillaria attramentaria.</title>
        <authorList>
            <person name="Patra A.K."/>
            <person name="Ho P.T."/>
            <person name="Jun S."/>
            <person name="Lee S.J."/>
            <person name="Kim Y."/>
            <person name="Won Y.J."/>
        </authorList>
    </citation>
    <scope>NUCLEOTIDE SEQUENCE [LARGE SCALE GENOMIC DNA]</scope>
    <source>
        <strain evidence="2">Wonlab-2016</strain>
    </source>
</reference>